<reference evidence="2 3" key="1">
    <citation type="submission" date="2024-06" db="EMBL/GenBank/DDBJ databases">
        <title>Novosphingobium rhizovicinus M1R2S20.</title>
        <authorList>
            <person name="Sun J.-Q."/>
        </authorList>
    </citation>
    <scope>NUCLEOTIDE SEQUENCE [LARGE SCALE GENOMIC DNA]</scope>
    <source>
        <strain evidence="2 3">M1R2S20</strain>
    </source>
</reference>
<dbReference type="RefSeq" id="WP_367775168.1">
    <property type="nucleotide sequence ID" value="NZ_JBFNXR010000052.1"/>
</dbReference>
<dbReference type="Gene3D" id="3.10.450.50">
    <property type="match status" value="1"/>
</dbReference>
<proteinExistence type="predicted"/>
<gene>
    <name evidence="2" type="ORF">ABUH87_16290</name>
</gene>
<dbReference type="SUPFAM" id="SSF54427">
    <property type="entry name" value="NTF2-like"/>
    <property type="match status" value="1"/>
</dbReference>
<protein>
    <submittedName>
        <fullName evidence="2">Nuclear transport factor 2 family protein</fullName>
    </submittedName>
</protein>
<dbReference type="InterPro" id="IPR037401">
    <property type="entry name" value="SnoaL-like"/>
</dbReference>
<dbReference type="Proteomes" id="UP001556118">
    <property type="component" value="Unassembled WGS sequence"/>
</dbReference>
<accession>A0ABV3RF24</accession>
<evidence type="ECO:0000259" key="1">
    <source>
        <dbReference type="Pfam" id="PF13577"/>
    </source>
</evidence>
<name>A0ABV3RF24_9SPHN</name>
<keyword evidence="3" id="KW-1185">Reference proteome</keyword>
<feature type="domain" description="SnoaL-like" evidence="1">
    <location>
        <begin position="16"/>
        <end position="138"/>
    </location>
</feature>
<dbReference type="InterPro" id="IPR032710">
    <property type="entry name" value="NTF2-like_dom_sf"/>
</dbReference>
<dbReference type="EMBL" id="JBFNXR010000052">
    <property type="protein sequence ID" value="MEW9856697.1"/>
    <property type="molecule type" value="Genomic_DNA"/>
</dbReference>
<dbReference type="Pfam" id="PF13577">
    <property type="entry name" value="SnoaL_4"/>
    <property type="match status" value="1"/>
</dbReference>
<organism evidence="2 3">
    <name type="scientific">Novosphingobium rhizovicinum</name>
    <dbReference type="NCBI Taxonomy" id="3228928"/>
    <lineage>
        <taxon>Bacteria</taxon>
        <taxon>Pseudomonadati</taxon>
        <taxon>Pseudomonadota</taxon>
        <taxon>Alphaproteobacteria</taxon>
        <taxon>Sphingomonadales</taxon>
        <taxon>Sphingomonadaceae</taxon>
        <taxon>Novosphingobium</taxon>
    </lineage>
</organism>
<sequence length="159" mass="17979">MSIEDRLTMLENRLRAAEDQLEILRLLNTYGPAVDSGSAEIAADLWTEDGIYDAGGVTRFTPDALIKMYNDVGHQNLVHTGSSHLTATPRIEVHGDQAEAVAYSFVVVKRDDEWFIMRGAINHWQLVRTAQGWRIKERFNRVLDGTSESHEVMRRALPS</sequence>
<evidence type="ECO:0000313" key="3">
    <source>
        <dbReference type="Proteomes" id="UP001556118"/>
    </source>
</evidence>
<comment type="caution">
    <text evidence="2">The sequence shown here is derived from an EMBL/GenBank/DDBJ whole genome shotgun (WGS) entry which is preliminary data.</text>
</comment>
<evidence type="ECO:0000313" key="2">
    <source>
        <dbReference type="EMBL" id="MEW9856697.1"/>
    </source>
</evidence>